<comment type="caution">
    <text evidence="2">The sequence shown here is derived from an EMBL/GenBank/DDBJ whole genome shotgun (WGS) entry which is preliminary data.</text>
</comment>
<dbReference type="Gene3D" id="3.30.420.10">
    <property type="entry name" value="Ribonuclease H-like superfamily/Ribonuclease H"/>
    <property type="match status" value="1"/>
</dbReference>
<dbReference type="PANTHER" id="PTHR47074">
    <property type="entry name" value="BNAC02G40300D PROTEIN"/>
    <property type="match status" value="1"/>
</dbReference>
<protein>
    <recommendedName>
        <fullName evidence="1">RNase H type-1 domain-containing protein</fullName>
    </recommendedName>
</protein>
<dbReference type="GO" id="GO:0003676">
    <property type="term" value="F:nucleic acid binding"/>
    <property type="evidence" value="ECO:0007669"/>
    <property type="project" value="InterPro"/>
</dbReference>
<dbReference type="OrthoDB" id="1714437at2759"/>
<gene>
    <name evidence="2" type="ORF">J1N35_038769</name>
</gene>
<dbReference type="InterPro" id="IPR002156">
    <property type="entry name" value="RNaseH_domain"/>
</dbReference>
<dbReference type="EMBL" id="JAIQCV010000011">
    <property type="protein sequence ID" value="KAH1047985.1"/>
    <property type="molecule type" value="Genomic_DNA"/>
</dbReference>
<dbReference type="Pfam" id="PF13456">
    <property type="entry name" value="RVT_3"/>
    <property type="match status" value="1"/>
</dbReference>
<dbReference type="InterPro" id="IPR044730">
    <property type="entry name" value="RNase_H-like_dom_plant"/>
</dbReference>
<organism evidence="2 3">
    <name type="scientific">Gossypium stocksii</name>
    <dbReference type="NCBI Taxonomy" id="47602"/>
    <lineage>
        <taxon>Eukaryota</taxon>
        <taxon>Viridiplantae</taxon>
        <taxon>Streptophyta</taxon>
        <taxon>Embryophyta</taxon>
        <taxon>Tracheophyta</taxon>
        <taxon>Spermatophyta</taxon>
        <taxon>Magnoliopsida</taxon>
        <taxon>eudicotyledons</taxon>
        <taxon>Gunneridae</taxon>
        <taxon>Pentapetalae</taxon>
        <taxon>rosids</taxon>
        <taxon>malvids</taxon>
        <taxon>Malvales</taxon>
        <taxon>Malvaceae</taxon>
        <taxon>Malvoideae</taxon>
        <taxon>Gossypium</taxon>
    </lineage>
</organism>
<name>A0A9D3UN37_9ROSI</name>
<dbReference type="InterPro" id="IPR012337">
    <property type="entry name" value="RNaseH-like_sf"/>
</dbReference>
<dbReference type="InterPro" id="IPR052929">
    <property type="entry name" value="RNase_H-like_EbsB-rel"/>
</dbReference>
<keyword evidence="3" id="KW-1185">Reference proteome</keyword>
<dbReference type="InterPro" id="IPR036691">
    <property type="entry name" value="Endo/exonu/phosph_ase_sf"/>
</dbReference>
<dbReference type="Proteomes" id="UP000828251">
    <property type="component" value="Unassembled WGS sequence"/>
</dbReference>
<reference evidence="2 3" key="1">
    <citation type="journal article" date="2021" name="Plant Biotechnol. J.">
        <title>Multi-omics assisted identification of the key and species-specific regulatory components of drought-tolerant mechanisms in Gossypium stocksii.</title>
        <authorList>
            <person name="Yu D."/>
            <person name="Ke L."/>
            <person name="Zhang D."/>
            <person name="Wu Y."/>
            <person name="Sun Y."/>
            <person name="Mei J."/>
            <person name="Sun J."/>
            <person name="Sun Y."/>
        </authorList>
    </citation>
    <scope>NUCLEOTIDE SEQUENCE [LARGE SCALE GENOMIC DNA]</scope>
    <source>
        <strain evidence="3">cv. E1</strain>
        <tissue evidence="2">Leaf</tissue>
    </source>
</reference>
<dbReference type="SUPFAM" id="SSF56219">
    <property type="entry name" value="DNase I-like"/>
    <property type="match status" value="1"/>
</dbReference>
<dbReference type="SUPFAM" id="SSF53098">
    <property type="entry name" value="Ribonuclease H-like"/>
    <property type="match status" value="1"/>
</dbReference>
<evidence type="ECO:0000313" key="2">
    <source>
        <dbReference type="EMBL" id="KAH1047985.1"/>
    </source>
</evidence>
<proteinExistence type="predicted"/>
<evidence type="ECO:0000313" key="3">
    <source>
        <dbReference type="Proteomes" id="UP000828251"/>
    </source>
</evidence>
<dbReference type="InterPro" id="IPR036397">
    <property type="entry name" value="RNaseH_sf"/>
</dbReference>
<feature type="domain" description="RNase H type-1" evidence="1">
    <location>
        <begin position="516"/>
        <end position="637"/>
    </location>
</feature>
<evidence type="ECO:0000259" key="1">
    <source>
        <dbReference type="Pfam" id="PF13456"/>
    </source>
</evidence>
<dbReference type="CDD" id="cd06222">
    <property type="entry name" value="RNase_H_like"/>
    <property type="match status" value="1"/>
</dbReference>
<dbReference type="PANTHER" id="PTHR47074:SF61">
    <property type="entry name" value="RNASE H TYPE-1 DOMAIN-CONTAINING PROTEIN"/>
    <property type="match status" value="1"/>
</dbReference>
<dbReference type="Gene3D" id="3.60.10.10">
    <property type="entry name" value="Endonuclease/exonuclease/phosphatase"/>
    <property type="match status" value="1"/>
</dbReference>
<sequence>MFYTGEEGASGDEGVIESNKIGVANSGDYIGSCNTVNRPKTMKIICWNIRGLRNPRAIRRLQHTLKLYKPQLVFLMETKVDSTRMERIREKCDFQNGLDVLAIGSCGGLSLASNYLLTSQQPSCEKVIKKFWTEKSNNVLEKLEHLWASEGLFTLLILGSEEGNLKGIRASSRSPQITHLLFADNCILFGEATDKVRSAISNRLGVKRSNNSETYLGLPSVVDRRRRLAFQHLKDHIKVKNDNWSSHLLSQGGKEVFIKAVLQAIPHNGMFPFTKVKLGNLPSYTWKSIWAIKGLLQTGLCWRVGNGHNIRIEEDVWIPNVEQIQINQLVRGQNITRVADLIDSMNRTWKYEIIESTFTEEVAQKILQIPLAHSPHEDFLAWRGESTGEYTVRSGYKLLLHGNLLNNNRYNPIENRECYRKLWNCDLPSKVIITTWRATFNYLPTLVNLRFKRLTNEAVCLRNRWIHEAHPQSGAEIARFILQYLQELKSIHQTHLTLSQIPESWRPLEQGFCKLNFDAAVDSKNQRSCSGIIVRNSNGDVLATKVIVHENIPSMFISEANACLQAAIMGREMRLTHVEIEGDSLTVIKKVQNTGQDKSVIGSYIHDIKDLLKGFHKSQVQHVRRKANEKAHSLASKGLKMEEKTHLTRKNTGSDIQKQRLIGGDAKVFRWVMEMEKKSQNDLGFVLRCFWDELFPNKCFSLKSNGEQLSFEIIF</sequence>
<accession>A0A9D3UN37</accession>
<dbReference type="GO" id="GO:0004523">
    <property type="term" value="F:RNA-DNA hybrid ribonuclease activity"/>
    <property type="evidence" value="ECO:0007669"/>
    <property type="project" value="InterPro"/>
</dbReference>
<dbReference type="AlphaFoldDB" id="A0A9D3UN37"/>